<accession>X1HSQ4</accession>
<proteinExistence type="predicted"/>
<feature type="non-terminal residue" evidence="1">
    <location>
        <position position="196"/>
    </location>
</feature>
<gene>
    <name evidence="1" type="ORF">S03H2_33396</name>
</gene>
<sequence length="196" mass="22517">MEKDNKTKKESKFFEEPIEFGKPIVTKGRIFAFPLKSCIRESNIRRGNCVSIVWDKKSFIFYGLVIGKESHIFLFDSNSTIEDVGKVEVENAKNGILVFDGLDNIVCIITDGSDTIRIFTHNLTTARKMYSHMWGHFTFSPIEDKDILLEKEVIFAAGKNNFDGLIYFLTNKGNIYTYSIEENKLTYISKVDDKNL</sequence>
<dbReference type="EMBL" id="BARU01020326">
    <property type="protein sequence ID" value="GAH48318.1"/>
    <property type="molecule type" value="Genomic_DNA"/>
</dbReference>
<evidence type="ECO:0000313" key="1">
    <source>
        <dbReference type="EMBL" id="GAH48318.1"/>
    </source>
</evidence>
<comment type="caution">
    <text evidence="1">The sequence shown here is derived from an EMBL/GenBank/DDBJ whole genome shotgun (WGS) entry which is preliminary data.</text>
</comment>
<reference evidence="1" key="1">
    <citation type="journal article" date="2014" name="Front. Microbiol.">
        <title>High frequency of phylogenetically diverse reductive dehalogenase-homologous genes in deep subseafloor sedimentary metagenomes.</title>
        <authorList>
            <person name="Kawai M."/>
            <person name="Futagami T."/>
            <person name="Toyoda A."/>
            <person name="Takaki Y."/>
            <person name="Nishi S."/>
            <person name="Hori S."/>
            <person name="Arai W."/>
            <person name="Tsubouchi T."/>
            <person name="Morono Y."/>
            <person name="Uchiyama I."/>
            <person name="Ito T."/>
            <person name="Fujiyama A."/>
            <person name="Inagaki F."/>
            <person name="Takami H."/>
        </authorList>
    </citation>
    <scope>NUCLEOTIDE SEQUENCE</scope>
    <source>
        <strain evidence="1">Expedition CK06-06</strain>
    </source>
</reference>
<organism evidence="1">
    <name type="scientific">marine sediment metagenome</name>
    <dbReference type="NCBI Taxonomy" id="412755"/>
    <lineage>
        <taxon>unclassified sequences</taxon>
        <taxon>metagenomes</taxon>
        <taxon>ecological metagenomes</taxon>
    </lineage>
</organism>
<protein>
    <submittedName>
        <fullName evidence="1">Uncharacterized protein</fullName>
    </submittedName>
</protein>
<name>X1HSQ4_9ZZZZ</name>
<dbReference type="AlphaFoldDB" id="X1HSQ4"/>